<organism evidence="2">
    <name type="scientific">viral metagenome</name>
    <dbReference type="NCBI Taxonomy" id="1070528"/>
    <lineage>
        <taxon>unclassified sequences</taxon>
        <taxon>metagenomes</taxon>
        <taxon>organismal metagenomes</taxon>
    </lineage>
</organism>
<keyword evidence="1" id="KW-0472">Membrane</keyword>
<evidence type="ECO:0000313" key="2">
    <source>
        <dbReference type="EMBL" id="QHT27779.1"/>
    </source>
</evidence>
<feature type="transmembrane region" description="Helical" evidence="1">
    <location>
        <begin position="5"/>
        <end position="24"/>
    </location>
</feature>
<reference evidence="2" key="1">
    <citation type="journal article" date="2020" name="Nature">
        <title>Giant virus diversity and host interactions through global metagenomics.</title>
        <authorList>
            <person name="Schulz F."/>
            <person name="Roux S."/>
            <person name="Paez-Espino D."/>
            <person name="Jungbluth S."/>
            <person name="Walsh D.A."/>
            <person name="Denef V.J."/>
            <person name="McMahon K.D."/>
            <person name="Konstantinidis K.T."/>
            <person name="Eloe-Fadrosh E.A."/>
            <person name="Kyrpides N.C."/>
            <person name="Woyke T."/>
        </authorList>
    </citation>
    <scope>NUCLEOTIDE SEQUENCE</scope>
    <source>
        <strain evidence="2">GVMAG-M-3300000115-19</strain>
    </source>
</reference>
<feature type="transmembrane region" description="Helical" evidence="1">
    <location>
        <begin position="36"/>
        <end position="60"/>
    </location>
</feature>
<evidence type="ECO:0000256" key="1">
    <source>
        <dbReference type="SAM" id="Phobius"/>
    </source>
</evidence>
<sequence>MIEKIVLCLFGIIIYTYIGVNIYQNLIDKNQLNENISIFFFVMYFILFIILINIIILTICHSKIINKTGFTGPVGFRGDRGIKGVNGECNNNCYKIELKMELINTIEDTYNKLLEDDSNYKGEKIDIRNTIREPKTNKIVDIKLKNNLLNDFVDNIIYSKQYKDSTVQKKDDNSNKTVNQVHSYINSIIKKWIISIYNSLNNVNKHNLDETKNFFLNNYSNSSNTTWKNNKNPFEKIKKYDLYQWGRTRTFKPLTIYVDNNPKNNNYLPQDGKPPLKILHSNHYNFLYQNKTHDTKNQSIKNIIDRYPKNTGSIWKNNNVVKYRNENYYPVGDLIIGPTNNLNSTDMSYIKDPEYNETYEFTTKQDDGNLNHITDIKNRKNKTPGCKTINRETKWDYKGGPLLKNPEPINIEKVIVCPREKNLSFKTPNKETILVTGDVADPEDYELLWDNSDSYEKTNITIWRPKCPYGYESLSDVATIGSGKEGKSNKPEKGSFKCVPRECLTENKKDMKTILKTYDNREIVGYSNDEDSLKASNENSYNLFRFKTKDKKPKPLYTINEVCKTSAETKVKPVEDRYRQLGYGWHGRPTRNPKYSIFSYLVQMPEGIISSKTSYYKYYIVHADLYNSDNKKDSNFKTSAKNLYYILTLNYNNYKYDRCFSTFGNSNDLIRTRIRSEDQSYWIIEPVENDNFDAIRLKSKKTGKYFQHRRKDNLRRDLVQNKVYEKQVDKDINDDSLIFVNVKSAFGTNIKTALEEGEPRNEEKYYLNDDKEMINKSKEYDYPDRGAKPL</sequence>
<dbReference type="AlphaFoldDB" id="A0A6C0EHL8"/>
<dbReference type="EMBL" id="MN738842">
    <property type="protein sequence ID" value="QHT27779.1"/>
    <property type="molecule type" value="Genomic_DNA"/>
</dbReference>
<keyword evidence="1" id="KW-0812">Transmembrane</keyword>
<proteinExistence type="predicted"/>
<name>A0A6C0EHL8_9ZZZZ</name>
<accession>A0A6C0EHL8</accession>
<protein>
    <submittedName>
        <fullName evidence="2">Uncharacterized protein</fullName>
    </submittedName>
</protein>
<keyword evidence="1" id="KW-1133">Transmembrane helix</keyword>